<dbReference type="Gene3D" id="3.40.50.2300">
    <property type="match status" value="1"/>
</dbReference>
<dbReference type="STRING" id="504800.SAMN04488085_10345"/>
<dbReference type="CDD" id="cd06170">
    <property type="entry name" value="LuxR_C_like"/>
    <property type="match status" value="1"/>
</dbReference>
<dbReference type="EMBL" id="FOSW01000003">
    <property type="protein sequence ID" value="SFK68217.1"/>
    <property type="molecule type" value="Genomic_DNA"/>
</dbReference>
<dbReference type="PANTHER" id="PTHR44688">
    <property type="entry name" value="DNA-BINDING TRANSCRIPTIONAL ACTIVATOR DEVR_DOSR"/>
    <property type="match status" value="1"/>
</dbReference>
<dbReference type="OrthoDB" id="4309410at2"/>
<sequence length="205" mass="22345">MDRVPICVSADDPVSQAGLMSQLRPRPEVTVLGWEDERVRVAVVVADTVDEKVLRTLRTLQRRNCRALLVVTSIDDAALANAVEAGMAGLLRRADATSERLAHAVCSVAKGDGTVPPDLLGRLLAQVGRVQRQLLSPRGFTLTGLSEREIEILRLIADGFDTAEIATALSYSERTVKNVLHDVTSRLQLRNRSHAVAYALKQGMI</sequence>
<evidence type="ECO:0000313" key="6">
    <source>
        <dbReference type="Proteomes" id="UP000199152"/>
    </source>
</evidence>
<gene>
    <name evidence="5" type="ORF">SAMN04488085_10345</name>
</gene>
<dbReference type="InterPro" id="IPR000792">
    <property type="entry name" value="Tscrpt_reg_LuxR_C"/>
</dbReference>
<evidence type="ECO:0000256" key="2">
    <source>
        <dbReference type="ARBA" id="ARBA00023125"/>
    </source>
</evidence>
<keyword evidence="6" id="KW-1185">Reference proteome</keyword>
<evidence type="ECO:0000259" key="4">
    <source>
        <dbReference type="PROSITE" id="PS50043"/>
    </source>
</evidence>
<dbReference type="GO" id="GO:0006355">
    <property type="term" value="P:regulation of DNA-templated transcription"/>
    <property type="evidence" value="ECO:0007669"/>
    <property type="project" value="InterPro"/>
</dbReference>
<protein>
    <submittedName>
        <fullName evidence="5">DNA-binding response regulator, NarL/FixJ family, contains REC and HTH domains</fullName>
    </submittedName>
</protein>
<dbReference type="InterPro" id="IPR016032">
    <property type="entry name" value="Sig_transdc_resp-reg_C-effctor"/>
</dbReference>
<keyword evidence="2 5" id="KW-0238">DNA-binding</keyword>
<dbReference type="PANTHER" id="PTHR44688:SF16">
    <property type="entry name" value="DNA-BINDING TRANSCRIPTIONAL ACTIVATOR DEVR_DOSR"/>
    <property type="match status" value="1"/>
</dbReference>
<dbReference type="GO" id="GO:0003677">
    <property type="term" value="F:DNA binding"/>
    <property type="evidence" value="ECO:0007669"/>
    <property type="project" value="UniProtKB-KW"/>
</dbReference>
<evidence type="ECO:0000313" key="5">
    <source>
        <dbReference type="EMBL" id="SFK68217.1"/>
    </source>
</evidence>
<dbReference type="InParanoid" id="A0A1I4BJ67"/>
<keyword evidence="3" id="KW-0804">Transcription</keyword>
<keyword evidence="1" id="KW-0805">Transcription regulation</keyword>
<dbReference type="PRINTS" id="PR00038">
    <property type="entry name" value="HTHLUXR"/>
</dbReference>
<proteinExistence type="predicted"/>
<organism evidence="5 6">
    <name type="scientific">Geodermatophilus ruber</name>
    <dbReference type="NCBI Taxonomy" id="504800"/>
    <lineage>
        <taxon>Bacteria</taxon>
        <taxon>Bacillati</taxon>
        <taxon>Actinomycetota</taxon>
        <taxon>Actinomycetes</taxon>
        <taxon>Geodermatophilales</taxon>
        <taxon>Geodermatophilaceae</taxon>
        <taxon>Geodermatophilus</taxon>
    </lineage>
</organism>
<dbReference type="Proteomes" id="UP000199152">
    <property type="component" value="Unassembled WGS sequence"/>
</dbReference>
<dbReference type="SMART" id="SM00421">
    <property type="entry name" value="HTH_LUXR"/>
    <property type="match status" value="1"/>
</dbReference>
<evidence type="ECO:0000256" key="3">
    <source>
        <dbReference type="ARBA" id="ARBA00023163"/>
    </source>
</evidence>
<dbReference type="SUPFAM" id="SSF46894">
    <property type="entry name" value="C-terminal effector domain of the bipartite response regulators"/>
    <property type="match status" value="1"/>
</dbReference>
<feature type="domain" description="HTH luxR-type" evidence="4">
    <location>
        <begin position="138"/>
        <end position="203"/>
    </location>
</feature>
<dbReference type="Pfam" id="PF00196">
    <property type="entry name" value="GerE"/>
    <property type="match status" value="1"/>
</dbReference>
<dbReference type="AlphaFoldDB" id="A0A1I4BJ67"/>
<dbReference type="PROSITE" id="PS50043">
    <property type="entry name" value="HTH_LUXR_2"/>
    <property type="match status" value="1"/>
</dbReference>
<accession>A0A1I4BJ67</accession>
<evidence type="ECO:0000256" key="1">
    <source>
        <dbReference type="ARBA" id="ARBA00023015"/>
    </source>
</evidence>
<name>A0A1I4BJ67_9ACTN</name>
<reference evidence="5 6" key="1">
    <citation type="submission" date="2016-10" db="EMBL/GenBank/DDBJ databases">
        <authorList>
            <person name="de Groot N.N."/>
        </authorList>
    </citation>
    <scope>NUCLEOTIDE SEQUENCE [LARGE SCALE GENOMIC DNA]</scope>
    <source>
        <strain evidence="5 6">DSM 45317</strain>
    </source>
</reference>